<protein>
    <submittedName>
        <fullName evidence="1">Uncharacterized protein</fullName>
    </submittedName>
</protein>
<name>A0AAU9JTH3_9CILI</name>
<dbReference type="Proteomes" id="UP001162131">
    <property type="component" value="Unassembled WGS sequence"/>
</dbReference>
<dbReference type="EMBL" id="CAJZBQ010000041">
    <property type="protein sequence ID" value="CAG9326752.1"/>
    <property type="molecule type" value="Genomic_DNA"/>
</dbReference>
<comment type="caution">
    <text evidence="1">The sequence shown here is derived from an EMBL/GenBank/DDBJ whole genome shotgun (WGS) entry which is preliminary data.</text>
</comment>
<reference evidence="1" key="1">
    <citation type="submission" date="2021-09" db="EMBL/GenBank/DDBJ databases">
        <authorList>
            <consortium name="AG Swart"/>
            <person name="Singh M."/>
            <person name="Singh A."/>
            <person name="Seah K."/>
            <person name="Emmerich C."/>
        </authorList>
    </citation>
    <scope>NUCLEOTIDE SEQUENCE</scope>
    <source>
        <strain evidence="1">ATCC30299</strain>
    </source>
</reference>
<accession>A0AAU9JTH3</accession>
<organism evidence="1 2">
    <name type="scientific">Blepharisma stoltei</name>
    <dbReference type="NCBI Taxonomy" id="1481888"/>
    <lineage>
        <taxon>Eukaryota</taxon>
        <taxon>Sar</taxon>
        <taxon>Alveolata</taxon>
        <taxon>Ciliophora</taxon>
        <taxon>Postciliodesmatophora</taxon>
        <taxon>Heterotrichea</taxon>
        <taxon>Heterotrichida</taxon>
        <taxon>Blepharismidae</taxon>
        <taxon>Blepharisma</taxon>
    </lineage>
</organism>
<dbReference type="AlphaFoldDB" id="A0AAU9JTH3"/>
<proteinExistence type="predicted"/>
<sequence length="209" mass="23837">MQSKSHLHNSPRQILRRSHTIIHKEPTPSHTRVKTYYNCENHLINNSNSNKNIFSFSKPSEYFSILNRSSTTRDSGLANSCSNLNKTNFTISTNQINDYSKGLDLCYKLFPIASPESSTKGKPKKINWNYHNTELSQVASVGFKSRVVKKVLKNIVIDPSNSPILGRKLSPKTTFSREATENSRPYLKSDIENILESLHANRSRRLRSL</sequence>
<keyword evidence="2" id="KW-1185">Reference proteome</keyword>
<gene>
    <name evidence="1" type="ORF">BSTOLATCC_MIC42019</name>
</gene>
<evidence type="ECO:0000313" key="2">
    <source>
        <dbReference type="Proteomes" id="UP001162131"/>
    </source>
</evidence>
<evidence type="ECO:0000313" key="1">
    <source>
        <dbReference type="EMBL" id="CAG9326752.1"/>
    </source>
</evidence>